<dbReference type="GO" id="GO:0015031">
    <property type="term" value="P:protein transport"/>
    <property type="evidence" value="ECO:0007669"/>
    <property type="project" value="UniProtKB-UniRule"/>
</dbReference>
<evidence type="ECO:0000259" key="12">
    <source>
        <dbReference type="Pfam" id="PF05698"/>
    </source>
</evidence>
<dbReference type="SUPFAM" id="SSF54534">
    <property type="entry name" value="FKBP-like"/>
    <property type="match status" value="1"/>
</dbReference>
<feature type="compositionally biased region" description="Polar residues" evidence="10">
    <location>
        <begin position="476"/>
        <end position="489"/>
    </location>
</feature>
<dbReference type="NCBIfam" id="TIGR00115">
    <property type="entry name" value="tig"/>
    <property type="match status" value="1"/>
</dbReference>
<organism evidence="13">
    <name type="scientific">Thermomicrobium roseum</name>
    <dbReference type="NCBI Taxonomy" id="500"/>
    <lineage>
        <taxon>Bacteria</taxon>
        <taxon>Pseudomonadati</taxon>
        <taxon>Thermomicrobiota</taxon>
        <taxon>Thermomicrobia</taxon>
        <taxon>Thermomicrobiales</taxon>
        <taxon>Thermomicrobiaceae</taxon>
        <taxon>Thermomicrobium</taxon>
    </lineage>
</organism>
<comment type="catalytic activity">
    <reaction evidence="1 9">
        <text>[protein]-peptidylproline (omega=180) = [protein]-peptidylproline (omega=0)</text>
        <dbReference type="Rhea" id="RHEA:16237"/>
        <dbReference type="Rhea" id="RHEA-COMP:10747"/>
        <dbReference type="Rhea" id="RHEA-COMP:10748"/>
        <dbReference type="ChEBI" id="CHEBI:83833"/>
        <dbReference type="ChEBI" id="CHEBI:83834"/>
        <dbReference type="EC" id="5.2.1.8"/>
    </reaction>
</comment>
<feature type="domain" description="Trigger factor C-terminal" evidence="12">
    <location>
        <begin position="261"/>
        <end position="421"/>
    </location>
</feature>
<keyword evidence="9" id="KW-0963">Cytoplasm</keyword>
<evidence type="ECO:0000256" key="9">
    <source>
        <dbReference type="HAMAP-Rule" id="MF_00303"/>
    </source>
</evidence>
<keyword evidence="9" id="KW-0131">Cell cycle</keyword>
<dbReference type="Gene3D" id="3.30.70.1050">
    <property type="entry name" value="Trigger factor ribosome-binding domain"/>
    <property type="match status" value="1"/>
</dbReference>
<dbReference type="GO" id="GO:0044183">
    <property type="term" value="F:protein folding chaperone"/>
    <property type="evidence" value="ECO:0007669"/>
    <property type="project" value="TreeGrafter"/>
</dbReference>
<evidence type="ECO:0000256" key="1">
    <source>
        <dbReference type="ARBA" id="ARBA00000971"/>
    </source>
</evidence>
<feature type="region of interest" description="Disordered" evidence="10">
    <location>
        <begin position="439"/>
        <end position="489"/>
    </location>
</feature>
<dbReference type="GO" id="GO:0051083">
    <property type="term" value="P:'de novo' cotranslational protein folding"/>
    <property type="evidence" value="ECO:0007669"/>
    <property type="project" value="TreeGrafter"/>
</dbReference>
<accession>A0A7C2BFF8</accession>
<dbReference type="GO" id="GO:0043335">
    <property type="term" value="P:protein unfolding"/>
    <property type="evidence" value="ECO:0007669"/>
    <property type="project" value="TreeGrafter"/>
</dbReference>
<dbReference type="AlphaFoldDB" id="A0A7C2BFF8"/>
<comment type="subcellular location">
    <subcellularLocation>
        <location evidence="9">Cytoplasm</location>
    </subcellularLocation>
    <text evidence="9">About half TF is bound to the ribosome near the polypeptide exit tunnel while the other half is free in the cytoplasm.</text>
</comment>
<dbReference type="PANTHER" id="PTHR30560:SF3">
    <property type="entry name" value="TRIGGER FACTOR-LIKE PROTEIN TIG, CHLOROPLASTIC"/>
    <property type="match status" value="1"/>
</dbReference>
<dbReference type="Gene3D" id="3.10.50.40">
    <property type="match status" value="1"/>
</dbReference>
<reference evidence="13" key="1">
    <citation type="journal article" date="2020" name="mSystems">
        <title>Genome- and Community-Level Interaction Insights into Carbon Utilization and Element Cycling Functions of Hydrothermarchaeota in Hydrothermal Sediment.</title>
        <authorList>
            <person name="Zhou Z."/>
            <person name="Liu Y."/>
            <person name="Xu W."/>
            <person name="Pan J."/>
            <person name="Luo Z.H."/>
            <person name="Li M."/>
        </authorList>
    </citation>
    <scope>NUCLEOTIDE SEQUENCE [LARGE SCALE GENOMIC DNA]</scope>
    <source>
        <strain evidence="13">SpSt-222</strain>
    </source>
</reference>
<dbReference type="Pfam" id="PF05698">
    <property type="entry name" value="Trigger_C"/>
    <property type="match status" value="1"/>
</dbReference>
<name>A0A7C2BFF8_THERO</name>
<dbReference type="InterPro" id="IPR008880">
    <property type="entry name" value="Trigger_fac_C"/>
</dbReference>
<evidence type="ECO:0000256" key="8">
    <source>
        <dbReference type="ARBA" id="ARBA00029986"/>
    </source>
</evidence>
<evidence type="ECO:0000256" key="3">
    <source>
        <dbReference type="ARBA" id="ARBA00013194"/>
    </source>
</evidence>
<dbReference type="Pfam" id="PF05697">
    <property type="entry name" value="Trigger_N"/>
    <property type="match status" value="1"/>
</dbReference>
<keyword evidence="7 9" id="KW-0413">Isomerase</keyword>
<dbReference type="EMBL" id="DSJL01000011">
    <property type="protein sequence ID" value="HEF65845.1"/>
    <property type="molecule type" value="Genomic_DNA"/>
</dbReference>
<dbReference type="InterPro" id="IPR037041">
    <property type="entry name" value="Trigger_fac_C_sf"/>
</dbReference>
<comment type="similarity">
    <text evidence="2 9">Belongs to the FKBP-type PPIase family. Tig subfamily.</text>
</comment>
<evidence type="ECO:0000256" key="10">
    <source>
        <dbReference type="SAM" id="MobiDB-lite"/>
    </source>
</evidence>
<dbReference type="GO" id="GO:0051301">
    <property type="term" value="P:cell division"/>
    <property type="evidence" value="ECO:0007669"/>
    <property type="project" value="UniProtKB-KW"/>
</dbReference>
<dbReference type="EC" id="5.2.1.8" evidence="3 9"/>
<dbReference type="GO" id="GO:0003755">
    <property type="term" value="F:peptidyl-prolyl cis-trans isomerase activity"/>
    <property type="evidence" value="ECO:0007669"/>
    <property type="project" value="UniProtKB-UniRule"/>
</dbReference>
<keyword evidence="9" id="KW-0132">Cell division</keyword>
<dbReference type="Gene3D" id="1.10.3120.10">
    <property type="entry name" value="Trigger factor, C-terminal domain"/>
    <property type="match status" value="1"/>
</dbReference>
<keyword evidence="5 9" id="KW-0697">Rotamase</keyword>
<keyword evidence="6 9" id="KW-0143">Chaperone</keyword>
<protein>
    <recommendedName>
        <fullName evidence="4 9">Trigger factor</fullName>
        <shortName evidence="9">TF</shortName>
        <ecNumber evidence="3 9">5.2.1.8</ecNumber>
    </recommendedName>
    <alternativeName>
        <fullName evidence="8 9">PPIase</fullName>
    </alternativeName>
</protein>
<evidence type="ECO:0000256" key="5">
    <source>
        <dbReference type="ARBA" id="ARBA00023110"/>
    </source>
</evidence>
<evidence type="ECO:0000313" key="13">
    <source>
        <dbReference type="EMBL" id="HEF65845.1"/>
    </source>
</evidence>
<sequence>MKVTVERLPQSTVRLDIAADEEEFRAALERALRRISQQVQVPGFRPGRAPRALVERRVGRELIVAEAQRELMDRLYREALQQHQLVPVSDPEVEIYQDEPLAFRVEVQVYPQAELDGYREIRIEPREVTVTDEEIEQVIEGLRRGQAVWRTPAEPRHPQDGDQVVVDIEAYEGEQPFQEPLRNATFVLGESNLFAEIDQAIRSLLPGEQTEFDIAFAEDDERVSPELRGKTLHYRVVLHEVKERELPELDDAFAQSFGVQSLAELRERVRRDLLRQKAQAARAEVLQAAVERLLEVAKVEIPPALIDRQVAADLERLRDRLRQQGSSLEEFLRFQGKTLEEFAQELRPEAEQRLRRYVVLEAFAQAEGISVTEEELEEEIERLAVASGRPEEYRAVYNVPSIRSYLADELHERKVSERLLELVTEGRGPVVGEAAALLTGEAEEPVTESEGTGGSLGTAALSEEPVPGTETAVNAEDNQTETTESSEQA</sequence>
<comment type="function">
    <text evidence="9">Involved in protein export. Acts as a chaperone by maintaining the newly synthesized protein in an open conformation. Functions as a peptidyl-prolyl cis-trans isomerase.</text>
</comment>
<feature type="domain" description="Trigger factor ribosome-binding bacterial" evidence="11">
    <location>
        <begin position="1"/>
        <end position="141"/>
    </location>
</feature>
<comment type="domain">
    <text evidence="9">Consists of 3 domains; the N-terminus binds the ribosome, the middle domain has PPIase activity, while the C-terminus has intrinsic chaperone activity on its own.</text>
</comment>
<evidence type="ECO:0000256" key="4">
    <source>
        <dbReference type="ARBA" id="ARBA00016902"/>
    </source>
</evidence>
<comment type="caution">
    <text evidence="13">The sequence shown here is derived from an EMBL/GenBank/DDBJ whole genome shotgun (WGS) entry which is preliminary data.</text>
</comment>
<evidence type="ECO:0000256" key="2">
    <source>
        <dbReference type="ARBA" id="ARBA00005464"/>
    </source>
</evidence>
<dbReference type="SUPFAM" id="SSF109998">
    <property type="entry name" value="Triger factor/SurA peptide-binding domain-like"/>
    <property type="match status" value="1"/>
</dbReference>
<evidence type="ECO:0000256" key="6">
    <source>
        <dbReference type="ARBA" id="ARBA00023186"/>
    </source>
</evidence>
<dbReference type="InterPro" id="IPR005215">
    <property type="entry name" value="Trig_fac"/>
</dbReference>
<dbReference type="InterPro" id="IPR036611">
    <property type="entry name" value="Trigger_fac_ribosome-bd_sf"/>
</dbReference>
<evidence type="ECO:0000259" key="11">
    <source>
        <dbReference type="Pfam" id="PF05697"/>
    </source>
</evidence>
<dbReference type="SUPFAM" id="SSF102735">
    <property type="entry name" value="Trigger factor ribosome-binding domain"/>
    <property type="match status" value="1"/>
</dbReference>
<proteinExistence type="inferred from homology"/>
<dbReference type="HAMAP" id="MF_00303">
    <property type="entry name" value="Trigger_factor_Tig"/>
    <property type="match status" value="1"/>
</dbReference>
<dbReference type="InterPro" id="IPR027304">
    <property type="entry name" value="Trigger_fact/SurA_dom_sf"/>
</dbReference>
<dbReference type="InterPro" id="IPR046357">
    <property type="entry name" value="PPIase_dom_sf"/>
</dbReference>
<gene>
    <name evidence="9 13" type="primary">tig</name>
    <name evidence="13" type="ORF">ENP47_09645</name>
</gene>
<dbReference type="InterPro" id="IPR008881">
    <property type="entry name" value="Trigger_fac_ribosome-bd_bac"/>
</dbReference>
<dbReference type="GO" id="GO:0005737">
    <property type="term" value="C:cytoplasm"/>
    <property type="evidence" value="ECO:0007669"/>
    <property type="project" value="UniProtKB-SubCell"/>
</dbReference>
<evidence type="ECO:0000256" key="7">
    <source>
        <dbReference type="ARBA" id="ARBA00023235"/>
    </source>
</evidence>
<dbReference type="GO" id="GO:0043022">
    <property type="term" value="F:ribosome binding"/>
    <property type="evidence" value="ECO:0007669"/>
    <property type="project" value="TreeGrafter"/>
</dbReference>
<dbReference type="PANTHER" id="PTHR30560">
    <property type="entry name" value="TRIGGER FACTOR CHAPERONE AND PEPTIDYL-PROLYL CIS/TRANS ISOMERASE"/>
    <property type="match status" value="1"/>
</dbReference>
<dbReference type="PIRSF" id="PIRSF003095">
    <property type="entry name" value="Trigger_factor"/>
    <property type="match status" value="1"/>
</dbReference>